<reference evidence="2" key="1">
    <citation type="journal article" date="2021" name="PeerJ">
        <title>Extensive microbial diversity within the chicken gut microbiome revealed by metagenomics and culture.</title>
        <authorList>
            <person name="Gilroy R."/>
            <person name="Ravi A."/>
            <person name="Getino M."/>
            <person name="Pursley I."/>
            <person name="Horton D.L."/>
            <person name="Alikhan N.F."/>
            <person name="Baker D."/>
            <person name="Gharbi K."/>
            <person name="Hall N."/>
            <person name="Watson M."/>
            <person name="Adriaenssens E.M."/>
            <person name="Foster-Nyarko E."/>
            <person name="Jarju S."/>
            <person name="Secka A."/>
            <person name="Antonio M."/>
            <person name="Oren A."/>
            <person name="Chaudhuri R.R."/>
            <person name="La Ragione R."/>
            <person name="Hildebrand F."/>
            <person name="Pallen M.J."/>
        </authorList>
    </citation>
    <scope>NUCLEOTIDE SEQUENCE</scope>
    <source>
        <strain evidence="2">ChiGjej1B1-98</strain>
    </source>
</reference>
<name>A0A9D1YVM2_9MICO</name>
<dbReference type="EMBL" id="DXDC01000252">
    <property type="protein sequence ID" value="HIY66276.1"/>
    <property type="molecule type" value="Genomic_DNA"/>
</dbReference>
<keyword evidence="1" id="KW-0732">Signal</keyword>
<protein>
    <recommendedName>
        <fullName evidence="4">DUF3558 domain-containing protein</fullName>
    </recommendedName>
</protein>
<gene>
    <name evidence="2" type="ORF">H9830_08385</name>
</gene>
<reference evidence="2" key="2">
    <citation type="submission" date="2021-04" db="EMBL/GenBank/DDBJ databases">
        <authorList>
            <person name="Gilroy R."/>
        </authorList>
    </citation>
    <scope>NUCLEOTIDE SEQUENCE</scope>
    <source>
        <strain evidence="2">ChiGjej1B1-98</strain>
    </source>
</reference>
<evidence type="ECO:0008006" key="4">
    <source>
        <dbReference type="Google" id="ProtNLM"/>
    </source>
</evidence>
<accession>A0A9D1YVM2</accession>
<organism evidence="2 3">
    <name type="scientific">Candidatus Agrococcus pullicola</name>
    <dbReference type="NCBI Taxonomy" id="2838429"/>
    <lineage>
        <taxon>Bacteria</taxon>
        <taxon>Bacillati</taxon>
        <taxon>Actinomycetota</taxon>
        <taxon>Actinomycetes</taxon>
        <taxon>Micrococcales</taxon>
        <taxon>Microbacteriaceae</taxon>
        <taxon>Agrococcus</taxon>
    </lineage>
</organism>
<dbReference type="AlphaFoldDB" id="A0A9D1YVM2"/>
<feature type="signal peptide" evidence="1">
    <location>
        <begin position="1"/>
        <end position="21"/>
    </location>
</feature>
<comment type="caution">
    <text evidence="2">The sequence shown here is derived from an EMBL/GenBank/DDBJ whole genome shotgun (WGS) entry which is preliminary data.</text>
</comment>
<evidence type="ECO:0000256" key="1">
    <source>
        <dbReference type="SAM" id="SignalP"/>
    </source>
</evidence>
<feature type="chain" id="PRO_5039477144" description="DUF3558 domain-containing protein" evidence="1">
    <location>
        <begin position="22"/>
        <end position="209"/>
    </location>
</feature>
<dbReference type="Proteomes" id="UP000824005">
    <property type="component" value="Unassembled WGS sequence"/>
</dbReference>
<evidence type="ECO:0000313" key="3">
    <source>
        <dbReference type="Proteomes" id="UP000824005"/>
    </source>
</evidence>
<evidence type="ECO:0000313" key="2">
    <source>
        <dbReference type="EMBL" id="HIY66276.1"/>
    </source>
</evidence>
<proteinExistence type="predicted"/>
<sequence length="209" mass="22396">MFAVVAIAAAGMLVSACGGVAETENPSSEDDVQEEAGDLLEQYDEEDSAGVDAYRLLNVESCTEIEEIVQPLLTNGQSLVSNEVTNTVYPDPAPYSFECSFDIDGDDTASVSVRGFADFRSDSLEDLRQDSGSRATELTADLNAIVFVDDPAEAVPSYLVQLASPIAPLDGLTGYVSIRFHYQPRELSNSMPGESDVIDALFALLEHAD</sequence>